<evidence type="ECO:0000256" key="2">
    <source>
        <dbReference type="ARBA" id="ARBA00022490"/>
    </source>
</evidence>
<accession>A0A512B1M7</accession>
<dbReference type="RefSeq" id="WP_146900767.1">
    <property type="nucleotide sequence ID" value="NZ_BJYS01000028.1"/>
</dbReference>
<feature type="domain" description="PUA" evidence="9">
    <location>
        <begin position="5"/>
        <end position="89"/>
    </location>
</feature>
<keyword evidence="2" id="KW-0963">Cytoplasm</keyword>
<comment type="caution">
    <text evidence="10">The sequence shown here is derived from an EMBL/GenBank/DDBJ whole genome shotgun (WGS) entry which is preliminary data.</text>
</comment>
<dbReference type="GO" id="GO:0006364">
    <property type="term" value="P:rRNA processing"/>
    <property type="evidence" value="ECO:0007669"/>
    <property type="project" value="UniProtKB-KW"/>
</dbReference>
<proteinExistence type="inferred from homology"/>
<organism evidence="10 11">
    <name type="scientific">Adhaeribacter aerolatus</name>
    <dbReference type="NCBI Taxonomy" id="670289"/>
    <lineage>
        <taxon>Bacteria</taxon>
        <taxon>Pseudomonadati</taxon>
        <taxon>Bacteroidota</taxon>
        <taxon>Cytophagia</taxon>
        <taxon>Cytophagales</taxon>
        <taxon>Hymenobacteraceae</taxon>
        <taxon>Adhaeribacter</taxon>
    </lineage>
</organism>
<dbReference type="Pfam" id="PF17785">
    <property type="entry name" value="PUA_3"/>
    <property type="match status" value="1"/>
</dbReference>
<keyword evidence="5 10" id="KW-0808">Transferase</keyword>
<keyword evidence="4 10" id="KW-0489">Methyltransferase</keyword>
<dbReference type="SMART" id="SM00359">
    <property type="entry name" value="PUA"/>
    <property type="match status" value="1"/>
</dbReference>
<dbReference type="InterPro" id="IPR029063">
    <property type="entry name" value="SAM-dependent_MTases_sf"/>
</dbReference>
<comment type="similarity">
    <text evidence="8">Belongs to the methyltransferase superfamily. RlmI family.</text>
</comment>
<dbReference type="InterPro" id="IPR019614">
    <property type="entry name" value="SAM-dep_methyl-trfase"/>
</dbReference>
<sequence>MKEFARIILHGGKDHSLKRHHPWVFSGAIKKIQGEVEEGEAVEVFSAGGEYLGTGHYQPGGSIAVRIFSFERVELNYNFWKAKISQAFAYRRALGFIENSSTNIYRLIFAEGDGLPGLVVDVYNDTAVMQCHTIGMYRIRETLAQAIVEVGAPTITAVYDKSAETLPAKAAAQATNGYLIGEATDSQVVQENNNKFTVDWVHGQKTGFFIDQRENRSLLAQYSQGKSVLNTFCYTGGFSIYSLNAGASQVHSVDSSKKAIELTDKNVELNGTADRHESFAVDTFSFLKDNPATYDIIILDPPAFAKHQNVRHNAVMGYKRLNVEGIKHIKPGGILFTFSCSQVVDRYLFNSTVMAAAIEAGRNIKIMHQLSQPADHPVSIFHPEGEYLKGLVLYVE</sequence>
<evidence type="ECO:0000256" key="7">
    <source>
        <dbReference type="ARBA" id="ARBA00022884"/>
    </source>
</evidence>
<dbReference type="GO" id="GO:0008168">
    <property type="term" value="F:methyltransferase activity"/>
    <property type="evidence" value="ECO:0007669"/>
    <property type="project" value="UniProtKB-KW"/>
</dbReference>
<evidence type="ECO:0000259" key="9">
    <source>
        <dbReference type="SMART" id="SM00359"/>
    </source>
</evidence>
<dbReference type="InterPro" id="IPR036974">
    <property type="entry name" value="PUA_sf"/>
</dbReference>
<evidence type="ECO:0000256" key="4">
    <source>
        <dbReference type="ARBA" id="ARBA00022603"/>
    </source>
</evidence>
<name>A0A512B1M7_9BACT</name>
<evidence type="ECO:0000256" key="5">
    <source>
        <dbReference type="ARBA" id="ARBA00022679"/>
    </source>
</evidence>
<evidence type="ECO:0000256" key="8">
    <source>
        <dbReference type="ARBA" id="ARBA00038091"/>
    </source>
</evidence>
<dbReference type="Proteomes" id="UP000321532">
    <property type="component" value="Unassembled WGS sequence"/>
</dbReference>
<dbReference type="OrthoDB" id="9805492at2"/>
<protein>
    <submittedName>
        <fullName evidence="10">SAM-dependent methyltransferase</fullName>
    </submittedName>
</protein>
<keyword evidence="7" id="KW-0694">RNA-binding</keyword>
<dbReference type="GO" id="GO:0003723">
    <property type="term" value="F:RNA binding"/>
    <property type="evidence" value="ECO:0007669"/>
    <property type="project" value="UniProtKB-KW"/>
</dbReference>
<reference evidence="10 11" key="1">
    <citation type="submission" date="2019-07" db="EMBL/GenBank/DDBJ databases">
        <title>Whole genome shotgun sequence of Adhaeribacter aerolatus NBRC 106133.</title>
        <authorList>
            <person name="Hosoyama A."/>
            <person name="Uohara A."/>
            <person name="Ohji S."/>
            <person name="Ichikawa N."/>
        </authorList>
    </citation>
    <scope>NUCLEOTIDE SEQUENCE [LARGE SCALE GENOMIC DNA]</scope>
    <source>
        <strain evidence="10 11">NBRC 106133</strain>
    </source>
</reference>
<dbReference type="GO" id="GO:0005737">
    <property type="term" value="C:cytoplasm"/>
    <property type="evidence" value="ECO:0007669"/>
    <property type="project" value="UniProtKB-SubCell"/>
</dbReference>
<dbReference type="PANTHER" id="PTHR42873">
    <property type="entry name" value="RIBOSOMAL RNA LARGE SUBUNIT METHYLTRANSFERASE"/>
    <property type="match status" value="1"/>
</dbReference>
<dbReference type="GO" id="GO:0032259">
    <property type="term" value="P:methylation"/>
    <property type="evidence" value="ECO:0007669"/>
    <property type="project" value="UniProtKB-KW"/>
</dbReference>
<evidence type="ECO:0000256" key="6">
    <source>
        <dbReference type="ARBA" id="ARBA00022691"/>
    </source>
</evidence>
<keyword evidence="11" id="KW-1185">Reference proteome</keyword>
<dbReference type="SUPFAM" id="SSF53335">
    <property type="entry name" value="S-adenosyl-L-methionine-dependent methyltransferases"/>
    <property type="match status" value="1"/>
</dbReference>
<dbReference type="CDD" id="cd11572">
    <property type="entry name" value="RlmI_M_like"/>
    <property type="match status" value="1"/>
</dbReference>
<dbReference type="PANTHER" id="PTHR42873:SF1">
    <property type="entry name" value="S-ADENOSYLMETHIONINE-DEPENDENT METHYLTRANSFERASE DOMAIN-CONTAINING PROTEIN"/>
    <property type="match status" value="1"/>
</dbReference>
<dbReference type="EMBL" id="BJYS01000028">
    <property type="protein sequence ID" value="GEO05863.1"/>
    <property type="molecule type" value="Genomic_DNA"/>
</dbReference>
<keyword evidence="6" id="KW-0949">S-adenosyl-L-methionine</keyword>
<dbReference type="Gene3D" id="3.40.50.150">
    <property type="entry name" value="Vaccinia Virus protein VP39"/>
    <property type="match status" value="1"/>
</dbReference>
<dbReference type="Gene3D" id="3.30.750.80">
    <property type="entry name" value="RNA methyltransferase domain (HRMD) like"/>
    <property type="match status" value="1"/>
</dbReference>
<dbReference type="SUPFAM" id="SSF88697">
    <property type="entry name" value="PUA domain-like"/>
    <property type="match status" value="1"/>
</dbReference>
<dbReference type="InterPro" id="IPR015947">
    <property type="entry name" value="PUA-like_sf"/>
</dbReference>
<gene>
    <name evidence="10" type="ORF">AAE02nite_35270</name>
</gene>
<comment type="subcellular location">
    <subcellularLocation>
        <location evidence="1">Cytoplasm</location>
    </subcellularLocation>
</comment>
<evidence type="ECO:0000256" key="1">
    <source>
        <dbReference type="ARBA" id="ARBA00004496"/>
    </source>
</evidence>
<dbReference type="CDD" id="cd21153">
    <property type="entry name" value="PUA_RlmI"/>
    <property type="match status" value="1"/>
</dbReference>
<dbReference type="InterPro" id="IPR002478">
    <property type="entry name" value="PUA"/>
</dbReference>
<dbReference type="AlphaFoldDB" id="A0A512B1M7"/>
<dbReference type="Gene3D" id="2.30.130.10">
    <property type="entry name" value="PUA domain"/>
    <property type="match status" value="1"/>
</dbReference>
<dbReference type="Pfam" id="PF10672">
    <property type="entry name" value="Methyltrans_SAM"/>
    <property type="match status" value="1"/>
</dbReference>
<dbReference type="InterPro" id="IPR041532">
    <property type="entry name" value="RlmI-like_PUA"/>
</dbReference>
<evidence type="ECO:0000313" key="10">
    <source>
        <dbReference type="EMBL" id="GEO05863.1"/>
    </source>
</evidence>
<dbReference type="PROSITE" id="PS50890">
    <property type="entry name" value="PUA"/>
    <property type="match status" value="1"/>
</dbReference>
<evidence type="ECO:0000256" key="3">
    <source>
        <dbReference type="ARBA" id="ARBA00022552"/>
    </source>
</evidence>
<dbReference type="CDD" id="cd02440">
    <property type="entry name" value="AdoMet_MTases"/>
    <property type="match status" value="1"/>
</dbReference>
<keyword evidence="3" id="KW-0698">rRNA processing</keyword>
<evidence type="ECO:0000313" key="11">
    <source>
        <dbReference type="Proteomes" id="UP000321532"/>
    </source>
</evidence>